<comment type="caution">
    <text evidence="2">The sequence shown here is derived from an EMBL/GenBank/DDBJ whole genome shotgun (WGS) entry which is preliminary data.</text>
</comment>
<name>A0A9N8H6B8_9STRA</name>
<dbReference type="AlphaFoldDB" id="A0A9N8H6B8"/>
<feature type="region of interest" description="Disordered" evidence="1">
    <location>
        <begin position="99"/>
        <end position="120"/>
    </location>
</feature>
<keyword evidence="3" id="KW-1185">Reference proteome</keyword>
<evidence type="ECO:0000313" key="3">
    <source>
        <dbReference type="Proteomes" id="UP001153069"/>
    </source>
</evidence>
<dbReference type="Proteomes" id="UP001153069">
    <property type="component" value="Unassembled WGS sequence"/>
</dbReference>
<evidence type="ECO:0000313" key="2">
    <source>
        <dbReference type="EMBL" id="CAB9503483.1"/>
    </source>
</evidence>
<organism evidence="2 3">
    <name type="scientific">Seminavis robusta</name>
    <dbReference type="NCBI Taxonomy" id="568900"/>
    <lineage>
        <taxon>Eukaryota</taxon>
        <taxon>Sar</taxon>
        <taxon>Stramenopiles</taxon>
        <taxon>Ochrophyta</taxon>
        <taxon>Bacillariophyta</taxon>
        <taxon>Bacillariophyceae</taxon>
        <taxon>Bacillariophycidae</taxon>
        <taxon>Naviculales</taxon>
        <taxon>Naviculaceae</taxon>
        <taxon>Seminavis</taxon>
    </lineage>
</organism>
<proteinExistence type="predicted"/>
<feature type="compositionally biased region" description="Basic and acidic residues" evidence="1">
    <location>
        <begin position="109"/>
        <end position="120"/>
    </location>
</feature>
<dbReference type="EMBL" id="CAICTM010000166">
    <property type="protein sequence ID" value="CAB9503483.1"/>
    <property type="molecule type" value="Genomic_DNA"/>
</dbReference>
<reference evidence="2" key="1">
    <citation type="submission" date="2020-06" db="EMBL/GenBank/DDBJ databases">
        <authorList>
            <consortium name="Plant Systems Biology data submission"/>
        </authorList>
    </citation>
    <scope>NUCLEOTIDE SEQUENCE</scope>
    <source>
        <strain evidence="2">D6</strain>
    </source>
</reference>
<sequence>MPKFTSIRAVVVLHEDDGVRAIATLTTDDRKSYGVNLELEDGKLMVRTNREVMPIVVLGPMLSIPTTLNSSTESEESTVELLEPVALLEQEDSVDLLASEAESVESVASDEKKEAAKEDTKKEAVNRRIVELIQSSEDELSSEDDKVEEIKPFPKTRATRRNAAPKPVTMPVKSGRRNPTRNRRARRIVYKERESIDSIESAEFEEVPCSQDFF</sequence>
<evidence type="ECO:0000256" key="1">
    <source>
        <dbReference type="SAM" id="MobiDB-lite"/>
    </source>
</evidence>
<feature type="region of interest" description="Disordered" evidence="1">
    <location>
        <begin position="140"/>
        <end position="189"/>
    </location>
</feature>
<accession>A0A9N8H6B8</accession>
<feature type="compositionally biased region" description="Basic residues" evidence="1">
    <location>
        <begin position="174"/>
        <end position="188"/>
    </location>
</feature>
<gene>
    <name evidence="2" type="ORF">SEMRO_167_G074450.1</name>
</gene>
<protein>
    <submittedName>
        <fullName evidence="2">Uncharacterized protein</fullName>
    </submittedName>
</protein>